<sequence>MREEARKRAQRRKWWIQGSIGVAAIAILAVIGLIVYNGVSASANVANPKNMVSNGIVLTSTTKAVTTPAIAKGANPTPTTQSNGAGKANITMYVDYQCPYCNQFETANATQIGQWLDAGIATVEIHPIAILDNSSSGTKYSTRAANAAACVANYDPNTFYAVNSALFANQPAEGGTGLTDAKILSVLKGAGASSAAITKCVNDQTFKEWVTSATNRVLTKPLPNSTMAKLTGTPTVIVNGKQYTGSLSDAKAFLQFVGSAVQAASTSTPTPTPTPSK</sequence>
<gene>
    <name evidence="8" type="ORF">G3T36_15680</name>
</gene>
<evidence type="ECO:0000313" key="8">
    <source>
        <dbReference type="EMBL" id="NEN07301.1"/>
    </source>
</evidence>
<dbReference type="InterPro" id="IPR036249">
    <property type="entry name" value="Thioredoxin-like_sf"/>
</dbReference>
<evidence type="ECO:0000256" key="6">
    <source>
        <dbReference type="SAM" id="Phobius"/>
    </source>
</evidence>
<accession>A0A6L9Y0W5</accession>
<dbReference type="PANTHER" id="PTHR13887">
    <property type="entry name" value="GLUTATHIONE S-TRANSFERASE KAPPA"/>
    <property type="match status" value="1"/>
</dbReference>
<proteinExistence type="inferred from homology"/>
<dbReference type="Proteomes" id="UP000474967">
    <property type="component" value="Unassembled WGS sequence"/>
</dbReference>
<keyword evidence="9" id="KW-1185">Reference proteome</keyword>
<feature type="domain" description="Thioredoxin-like fold" evidence="7">
    <location>
        <begin position="84"/>
        <end position="250"/>
    </location>
</feature>
<dbReference type="GO" id="GO:0016491">
    <property type="term" value="F:oxidoreductase activity"/>
    <property type="evidence" value="ECO:0007669"/>
    <property type="project" value="UniProtKB-KW"/>
</dbReference>
<evidence type="ECO:0000313" key="9">
    <source>
        <dbReference type="Proteomes" id="UP000474967"/>
    </source>
</evidence>
<keyword evidence="4" id="KW-1015">Disulfide bond</keyword>
<dbReference type="SUPFAM" id="SSF52833">
    <property type="entry name" value="Thioredoxin-like"/>
    <property type="match status" value="1"/>
</dbReference>
<keyword evidence="5" id="KW-0676">Redox-active center</keyword>
<dbReference type="AlphaFoldDB" id="A0A6L9Y0W5"/>
<keyword evidence="3" id="KW-0560">Oxidoreductase</keyword>
<keyword evidence="6" id="KW-0812">Transmembrane</keyword>
<comment type="similarity">
    <text evidence="1">Belongs to the thioredoxin family. DsbA subfamily.</text>
</comment>
<keyword evidence="6" id="KW-1133">Transmembrane helix</keyword>
<dbReference type="EMBL" id="JAAGWY010000004">
    <property type="protein sequence ID" value="NEN07301.1"/>
    <property type="molecule type" value="Genomic_DNA"/>
</dbReference>
<evidence type="ECO:0000259" key="7">
    <source>
        <dbReference type="Pfam" id="PF13462"/>
    </source>
</evidence>
<organism evidence="8 9">
    <name type="scientific">Leifsonia tongyongensis</name>
    <dbReference type="NCBI Taxonomy" id="1268043"/>
    <lineage>
        <taxon>Bacteria</taxon>
        <taxon>Bacillati</taxon>
        <taxon>Actinomycetota</taxon>
        <taxon>Actinomycetes</taxon>
        <taxon>Micrococcales</taxon>
        <taxon>Microbacteriaceae</taxon>
        <taxon>Leifsonia</taxon>
    </lineage>
</organism>
<protein>
    <submittedName>
        <fullName evidence="8">Thioredoxin domain-containing protein</fullName>
    </submittedName>
</protein>
<dbReference type="InterPro" id="IPR012336">
    <property type="entry name" value="Thioredoxin-like_fold"/>
</dbReference>
<dbReference type="Gene3D" id="3.40.30.10">
    <property type="entry name" value="Glutaredoxin"/>
    <property type="match status" value="1"/>
</dbReference>
<feature type="transmembrane region" description="Helical" evidence="6">
    <location>
        <begin position="20"/>
        <end position="39"/>
    </location>
</feature>
<name>A0A6L9Y0W5_9MICO</name>
<evidence type="ECO:0000256" key="5">
    <source>
        <dbReference type="ARBA" id="ARBA00023284"/>
    </source>
</evidence>
<evidence type="ECO:0000256" key="4">
    <source>
        <dbReference type="ARBA" id="ARBA00023157"/>
    </source>
</evidence>
<comment type="caution">
    <text evidence="8">The sequence shown here is derived from an EMBL/GenBank/DDBJ whole genome shotgun (WGS) entry which is preliminary data.</text>
</comment>
<dbReference type="Pfam" id="PF13462">
    <property type="entry name" value="Thioredoxin_4"/>
    <property type="match status" value="1"/>
</dbReference>
<evidence type="ECO:0000256" key="2">
    <source>
        <dbReference type="ARBA" id="ARBA00022729"/>
    </source>
</evidence>
<evidence type="ECO:0000256" key="3">
    <source>
        <dbReference type="ARBA" id="ARBA00023002"/>
    </source>
</evidence>
<keyword evidence="2" id="KW-0732">Signal</keyword>
<evidence type="ECO:0000256" key="1">
    <source>
        <dbReference type="ARBA" id="ARBA00005791"/>
    </source>
</evidence>
<keyword evidence="6" id="KW-0472">Membrane</keyword>
<reference evidence="8 9" key="1">
    <citation type="journal article" date="2014" name="J. Microbiol.">
        <title>Diaminobutyricibacter tongyongensis gen. nov., sp. nov. and Homoserinibacter gongjuensis gen. nov., sp. nov. belong to the family Microbacteriaceae.</title>
        <authorList>
            <person name="Kim S.J."/>
            <person name="Ahn J.H."/>
            <person name="Weon H.Y."/>
            <person name="Hamada M."/>
            <person name="Suzuki K."/>
            <person name="Kwon S.W."/>
        </authorList>
    </citation>
    <scope>NUCLEOTIDE SEQUENCE [LARGE SCALE GENOMIC DNA]</scope>
    <source>
        <strain evidence="8 9">NBRC 108724</strain>
    </source>
</reference>
<dbReference type="PANTHER" id="PTHR13887:SF14">
    <property type="entry name" value="DISULFIDE BOND FORMATION PROTEIN D"/>
    <property type="match status" value="1"/>
</dbReference>